<dbReference type="PANTHER" id="PTHR21568">
    <property type="entry name" value="TRNA PSEUDOURIDINE SYNTHASE PUS10"/>
    <property type="match status" value="1"/>
</dbReference>
<dbReference type="Proteomes" id="UP000237271">
    <property type="component" value="Unassembled WGS sequence"/>
</dbReference>
<keyword evidence="2" id="KW-1185">Reference proteome</keyword>
<gene>
    <name evidence="1" type="ORF">PHPALM_2304</name>
</gene>
<dbReference type="PANTHER" id="PTHR21568:SF0">
    <property type="entry name" value="TRNA PSEUDOURIDINE SYNTHASE PUS10"/>
    <property type="match status" value="1"/>
</dbReference>
<dbReference type="EMBL" id="NCKW01000873">
    <property type="protein sequence ID" value="POM79922.1"/>
    <property type="molecule type" value="Genomic_DNA"/>
</dbReference>
<dbReference type="GO" id="GO:0009982">
    <property type="term" value="F:pseudouridine synthase activity"/>
    <property type="evidence" value="ECO:0007669"/>
    <property type="project" value="TreeGrafter"/>
</dbReference>
<proteinExistence type="predicted"/>
<accession>A0A2P4YQ37</accession>
<dbReference type="AlphaFoldDB" id="A0A2P4YQ37"/>
<dbReference type="InterPro" id="IPR039894">
    <property type="entry name" value="Pus10-like"/>
</dbReference>
<dbReference type="GO" id="GO:0031119">
    <property type="term" value="P:tRNA pseudouridine synthesis"/>
    <property type="evidence" value="ECO:0007669"/>
    <property type="project" value="TreeGrafter"/>
</dbReference>
<dbReference type="OrthoDB" id="271937at2759"/>
<sequence>MDLQRALQGGALSAKALLRARELGVCVRCCLRFADIDDLDVYACSEEKLVDAIHQYVKESGVLEFEPLEVAGCTCCVGVLNGAFHEKILADVQQLADKDDYDVKAFALNIKLPSVVLLREYSLLKFLRSDVENFPRKMPFDMKDVLKVTCRGG</sequence>
<comment type="caution">
    <text evidence="1">The sequence shown here is derived from an EMBL/GenBank/DDBJ whole genome shotgun (WGS) entry which is preliminary data.</text>
</comment>
<evidence type="ECO:0000313" key="2">
    <source>
        <dbReference type="Proteomes" id="UP000237271"/>
    </source>
</evidence>
<evidence type="ECO:0000313" key="1">
    <source>
        <dbReference type="EMBL" id="POM79922.1"/>
    </source>
</evidence>
<protein>
    <submittedName>
        <fullName evidence="1">tRNA pseudouridine synthase</fullName>
    </submittedName>
</protein>
<name>A0A2P4YQ37_9STRA</name>
<organism evidence="1 2">
    <name type="scientific">Phytophthora palmivora</name>
    <dbReference type="NCBI Taxonomy" id="4796"/>
    <lineage>
        <taxon>Eukaryota</taxon>
        <taxon>Sar</taxon>
        <taxon>Stramenopiles</taxon>
        <taxon>Oomycota</taxon>
        <taxon>Peronosporomycetes</taxon>
        <taxon>Peronosporales</taxon>
        <taxon>Peronosporaceae</taxon>
        <taxon>Phytophthora</taxon>
    </lineage>
</organism>
<reference evidence="1 2" key="1">
    <citation type="journal article" date="2017" name="Genome Biol. Evol.">
        <title>Phytophthora megakarya and P. palmivora, closely related causal agents of cacao black pod rot, underwent increases in genome sizes and gene numbers by different mechanisms.</title>
        <authorList>
            <person name="Ali S.S."/>
            <person name="Shao J."/>
            <person name="Lary D.J."/>
            <person name="Kronmiller B."/>
            <person name="Shen D."/>
            <person name="Strem M.D."/>
            <person name="Amoako-Attah I."/>
            <person name="Akrofi A.Y."/>
            <person name="Begoude B.A."/>
            <person name="Ten Hoopen G.M."/>
            <person name="Coulibaly K."/>
            <person name="Kebe B.I."/>
            <person name="Melnick R.L."/>
            <person name="Guiltinan M.J."/>
            <person name="Tyler B.M."/>
            <person name="Meinhardt L.W."/>
            <person name="Bailey B.A."/>
        </authorList>
    </citation>
    <scope>NUCLEOTIDE SEQUENCE [LARGE SCALE GENOMIC DNA]</scope>
    <source>
        <strain evidence="2">sbr112.9</strain>
    </source>
</reference>